<organism evidence="1 2">
    <name type="scientific">Bacillus nakamurai</name>
    <dbReference type="NCBI Taxonomy" id="1793963"/>
    <lineage>
        <taxon>Bacteria</taxon>
        <taxon>Bacillati</taxon>
        <taxon>Bacillota</taxon>
        <taxon>Bacilli</taxon>
        <taxon>Bacillales</taxon>
        <taxon>Bacillaceae</taxon>
        <taxon>Bacillus</taxon>
    </lineage>
</organism>
<evidence type="ECO:0000313" key="1">
    <source>
        <dbReference type="EMBL" id="KXZ16834.1"/>
    </source>
</evidence>
<sequence>MISGVIIEKSRLWLACFFAFQLYISESDTDFPYFKANAFHKNREVHNLCDMSTTSISSFRLIHTPDFPVVFESSHSARPYRIRDNVQPAHLDEERRMPIHLITVFVRLAATALTFRFI</sequence>
<protein>
    <submittedName>
        <fullName evidence="1">Uncharacterized protein</fullName>
    </submittedName>
</protein>
<name>A0A150F486_9BACI</name>
<evidence type="ECO:0000313" key="2">
    <source>
        <dbReference type="Proteomes" id="UP000075430"/>
    </source>
</evidence>
<dbReference type="AlphaFoldDB" id="A0A150F486"/>
<keyword evidence="2" id="KW-1185">Reference proteome</keyword>
<proteinExistence type="predicted"/>
<accession>A0A150F486</accession>
<dbReference type="EMBL" id="LSBA01000025">
    <property type="protein sequence ID" value="KXZ16834.1"/>
    <property type="molecule type" value="Genomic_DNA"/>
</dbReference>
<reference evidence="2" key="1">
    <citation type="submission" date="2016-02" db="EMBL/GenBank/DDBJ databases">
        <authorList>
            <person name="Dunlap C."/>
        </authorList>
    </citation>
    <scope>NUCLEOTIDE SEQUENCE [LARGE SCALE GENOMIC DNA]</scope>
    <source>
        <strain evidence="2">NRRL B-41092</strain>
    </source>
</reference>
<gene>
    <name evidence="1" type="ORF">AXI58_19525</name>
</gene>
<comment type="caution">
    <text evidence="1">The sequence shown here is derived from an EMBL/GenBank/DDBJ whole genome shotgun (WGS) entry which is preliminary data.</text>
</comment>
<dbReference type="Proteomes" id="UP000075430">
    <property type="component" value="Unassembled WGS sequence"/>
</dbReference>